<feature type="domain" description="Trichome birefringence-like N-terminal" evidence="9">
    <location>
        <begin position="207"/>
        <end position="260"/>
    </location>
</feature>
<evidence type="ECO:0000256" key="1">
    <source>
        <dbReference type="ARBA" id="ARBA00004167"/>
    </source>
</evidence>
<dbReference type="GO" id="GO:0016020">
    <property type="term" value="C:membrane"/>
    <property type="evidence" value="ECO:0007669"/>
    <property type="project" value="UniProtKB-SubCell"/>
</dbReference>
<comment type="similarity">
    <text evidence="2">Belongs to the PC-esterase family. TBL subfamily.</text>
</comment>
<dbReference type="AlphaFoldDB" id="A0A8T0IJB2"/>
<evidence type="ECO:0000313" key="10">
    <source>
        <dbReference type="EMBL" id="KAG0582638.1"/>
    </source>
</evidence>
<keyword evidence="6 7" id="KW-0472">Membrane</keyword>
<comment type="subcellular location">
    <subcellularLocation>
        <location evidence="1">Membrane</location>
        <topology evidence="1">Single-pass membrane protein</topology>
    </subcellularLocation>
</comment>
<feature type="domain" description="Trichome birefringence-like C-terminal" evidence="8">
    <location>
        <begin position="261"/>
        <end position="551"/>
    </location>
</feature>
<evidence type="ECO:0000256" key="5">
    <source>
        <dbReference type="ARBA" id="ARBA00022989"/>
    </source>
</evidence>
<dbReference type="InterPro" id="IPR026057">
    <property type="entry name" value="TBL_C"/>
</dbReference>
<organism evidence="10 11">
    <name type="scientific">Ceratodon purpureus</name>
    <name type="common">Fire moss</name>
    <name type="synonym">Dicranum purpureum</name>
    <dbReference type="NCBI Taxonomy" id="3225"/>
    <lineage>
        <taxon>Eukaryota</taxon>
        <taxon>Viridiplantae</taxon>
        <taxon>Streptophyta</taxon>
        <taxon>Embryophyta</taxon>
        <taxon>Bryophyta</taxon>
        <taxon>Bryophytina</taxon>
        <taxon>Bryopsida</taxon>
        <taxon>Dicranidae</taxon>
        <taxon>Pseudoditrichales</taxon>
        <taxon>Ditrichaceae</taxon>
        <taxon>Ceratodon</taxon>
    </lineage>
</organism>
<dbReference type="GO" id="GO:0005794">
    <property type="term" value="C:Golgi apparatus"/>
    <property type="evidence" value="ECO:0007669"/>
    <property type="project" value="TreeGrafter"/>
</dbReference>
<reference evidence="10" key="1">
    <citation type="submission" date="2020-06" db="EMBL/GenBank/DDBJ databases">
        <title>WGS assembly of Ceratodon purpureus strain R40.</title>
        <authorList>
            <person name="Carey S.B."/>
            <person name="Jenkins J."/>
            <person name="Shu S."/>
            <person name="Lovell J.T."/>
            <person name="Sreedasyam A."/>
            <person name="Maumus F."/>
            <person name="Tiley G.P."/>
            <person name="Fernandez-Pozo N."/>
            <person name="Barry K."/>
            <person name="Chen C."/>
            <person name="Wang M."/>
            <person name="Lipzen A."/>
            <person name="Daum C."/>
            <person name="Saski C.A."/>
            <person name="Payton A.C."/>
            <person name="Mcbreen J.C."/>
            <person name="Conrad R.E."/>
            <person name="Kollar L.M."/>
            <person name="Olsson S."/>
            <person name="Huttunen S."/>
            <person name="Landis J.B."/>
            <person name="Wickett N.J."/>
            <person name="Johnson M.G."/>
            <person name="Rensing S.A."/>
            <person name="Grimwood J."/>
            <person name="Schmutz J."/>
            <person name="Mcdaniel S.F."/>
        </authorList>
    </citation>
    <scope>NUCLEOTIDE SEQUENCE</scope>
    <source>
        <strain evidence="10">R40</strain>
    </source>
</reference>
<dbReference type="Pfam" id="PF13839">
    <property type="entry name" value="PC-Esterase"/>
    <property type="match status" value="1"/>
</dbReference>
<keyword evidence="11" id="KW-1185">Reference proteome</keyword>
<evidence type="ECO:0000256" key="2">
    <source>
        <dbReference type="ARBA" id="ARBA00007727"/>
    </source>
</evidence>
<evidence type="ECO:0000256" key="3">
    <source>
        <dbReference type="ARBA" id="ARBA00022692"/>
    </source>
</evidence>
<evidence type="ECO:0008006" key="12">
    <source>
        <dbReference type="Google" id="ProtNLM"/>
    </source>
</evidence>
<sequence>MAVKAPPRKLTHSGSRRHMCGYSIGVSTVFISTLLCMFIICFFFLDMEMFYRKAGFTNPPPVVLQTHNYGLGHSASESLAELINSTSVVATPAVEVISSKEDTDRKTEEDVGGINELREDASPAQVDIEPTQIDVVPSRVDTELARVNVEPSQAENSIAPEDILIVPEEGEDVTPNDETVLESAPEESGSVDEAKIKMSREPRSLVGCDITQGQWVYDNVSYPLYHTRNCPFADPGFRCEENGRPDKEWMSYHWKPHDCDLPRFNATDILERLRGQRVVFVGDSLGRNNWESMLCMLAEGVSDKSKIYEVNGEPITKHSGKLVYRFVDYNCTVEYYRDPFLVPQTRPPKGSPSNVKCVLRVDHVSWSVDKWWDADIIIFNAGHWWTEHKIFRQGCRFQEGNDLKLEYDVPTGLGKALRTWATWLEKHLDPKKSEVFWLSFPTVHFRGGTWNHGGHCHQEHRPLTEEEVRAEWQTPWMNQIVLDEFMSRIKKKLDSITYLDITTATNYRSDGHGALYTWDTKKFGLKPRNRQDCSHFCLPGVPDAWNELILASLFAKGKRTWAQPVRL</sequence>
<feature type="transmembrane region" description="Helical" evidence="7">
    <location>
        <begin position="21"/>
        <end position="45"/>
    </location>
</feature>
<dbReference type="PANTHER" id="PTHR32285">
    <property type="entry name" value="PROTEIN TRICHOME BIREFRINGENCE-LIKE 9-RELATED"/>
    <property type="match status" value="1"/>
</dbReference>
<evidence type="ECO:0000259" key="9">
    <source>
        <dbReference type="Pfam" id="PF14416"/>
    </source>
</evidence>
<name>A0A8T0IJB2_CERPU</name>
<dbReference type="Pfam" id="PF14416">
    <property type="entry name" value="PMR5N"/>
    <property type="match status" value="1"/>
</dbReference>
<evidence type="ECO:0000256" key="7">
    <source>
        <dbReference type="SAM" id="Phobius"/>
    </source>
</evidence>
<dbReference type="GO" id="GO:0016413">
    <property type="term" value="F:O-acetyltransferase activity"/>
    <property type="evidence" value="ECO:0007669"/>
    <property type="project" value="InterPro"/>
</dbReference>
<dbReference type="EMBL" id="CM026423">
    <property type="protein sequence ID" value="KAG0582638.1"/>
    <property type="molecule type" value="Genomic_DNA"/>
</dbReference>
<evidence type="ECO:0000313" key="11">
    <source>
        <dbReference type="Proteomes" id="UP000822688"/>
    </source>
</evidence>
<dbReference type="InterPro" id="IPR025846">
    <property type="entry name" value="TBL_N"/>
</dbReference>
<evidence type="ECO:0000256" key="4">
    <source>
        <dbReference type="ARBA" id="ARBA00022968"/>
    </source>
</evidence>
<proteinExistence type="inferred from homology"/>
<accession>A0A8T0IJB2</accession>
<dbReference type="PANTHER" id="PTHR32285:SF213">
    <property type="entry name" value="PROTEIN TRICHOME BIREFRINGENCE-LIKE 11"/>
    <property type="match status" value="1"/>
</dbReference>
<comment type="caution">
    <text evidence="10">The sequence shown here is derived from an EMBL/GenBank/DDBJ whole genome shotgun (WGS) entry which is preliminary data.</text>
</comment>
<gene>
    <name evidence="10" type="ORF">KC19_3G074100</name>
</gene>
<keyword evidence="3 7" id="KW-0812">Transmembrane</keyword>
<keyword evidence="5 7" id="KW-1133">Transmembrane helix</keyword>
<dbReference type="Proteomes" id="UP000822688">
    <property type="component" value="Chromosome 3"/>
</dbReference>
<evidence type="ECO:0000256" key="6">
    <source>
        <dbReference type="ARBA" id="ARBA00023136"/>
    </source>
</evidence>
<evidence type="ECO:0000259" key="8">
    <source>
        <dbReference type="Pfam" id="PF13839"/>
    </source>
</evidence>
<dbReference type="InterPro" id="IPR029962">
    <property type="entry name" value="TBL"/>
</dbReference>
<keyword evidence="4" id="KW-0735">Signal-anchor</keyword>
<protein>
    <recommendedName>
        <fullName evidence="12">Trichome birefringence-like N-terminal domain-containing protein</fullName>
    </recommendedName>
</protein>